<evidence type="ECO:0000256" key="3">
    <source>
        <dbReference type="ARBA" id="ARBA00022827"/>
    </source>
</evidence>
<dbReference type="PRINTS" id="PR00420">
    <property type="entry name" value="RNGMNOXGNASE"/>
</dbReference>
<evidence type="ECO:0000313" key="7">
    <source>
        <dbReference type="Proteomes" id="UP000199137"/>
    </source>
</evidence>
<dbReference type="GO" id="GO:0071949">
    <property type="term" value="F:FAD binding"/>
    <property type="evidence" value="ECO:0007669"/>
    <property type="project" value="InterPro"/>
</dbReference>
<keyword evidence="2" id="KW-0285">Flavoprotein</keyword>
<reference evidence="7" key="1">
    <citation type="submission" date="2016-10" db="EMBL/GenBank/DDBJ databases">
        <authorList>
            <person name="Varghese N."/>
            <person name="Submissions S."/>
        </authorList>
    </citation>
    <scope>NUCLEOTIDE SEQUENCE [LARGE SCALE GENOMIC DNA]</scope>
    <source>
        <strain evidence="7">DSM 44637</strain>
    </source>
</reference>
<dbReference type="Gene3D" id="3.40.30.120">
    <property type="match status" value="1"/>
</dbReference>
<gene>
    <name evidence="6" type="ORF">SAMN05421854_1139</name>
</gene>
<keyword evidence="4" id="KW-0812">Transmembrane</keyword>
<keyword evidence="4" id="KW-0472">Membrane</keyword>
<dbReference type="InterPro" id="IPR036188">
    <property type="entry name" value="FAD/NAD-bd_sf"/>
</dbReference>
<dbReference type="InterPro" id="IPR002938">
    <property type="entry name" value="FAD-bd"/>
</dbReference>
<name>A0A1I5YT81_9PSEU</name>
<evidence type="ECO:0000256" key="1">
    <source>
        <dbReference type="ARBA" id="ARBA00001974"/>
    </source>
</evidence>
<comment type="cofactor">
    <cofactor evidence="1">
        <name>FAD</name>
        <dbReference type="ChEBI" id="CHEBI:57692"/>
    </cofactor>
</comment>
<dbReference type="SUPFAM" id="SSF51905">
    <property type="entry name" value="FAD/NAD(P)-binding domain"/>
    <property type="match status" value="1"/>
</dbReference>
<dbReference type="GO" id="GO:0016709">
    <property type="term" value="F:oxidoreductase activity, acting on paired donors, with incorporation or reduction of molecular oxygen, NAD(P)H as one donor, and incorporation of one atom of oxygen"/>
    <property type="evidence" value="ECO:0007669"/>
    <property type="project" value="UniProtKB-ARBA"/>
</dbReference>
<dbReference type="PANTHER" id="PTHR43004">
    <property type="entry name" value="TRK SYSTEM POTASSIUM UPTAKE PROTEIN"/>
    <property type="match status" value="1"/>
</dbReference>
<dbReference type="PANTHER" id="PTHR43004:SF19">
    <property type="entry name" value="BINDING MONOOXYGENASE, PUTATIVE (JCVI)-RELATED"/>
    <property type="match status" value="1"/>
</dbReference>
<evidence type="ECO:0000256" key="2">
    <source>
        <dbReference type="ARBA" id="ARBA00022630"/>
    </source>
</evidence>
<dbReference type="Pfam" id="PF21274">
    <property type="entry name" value="Rng_hyd_C"/>
    <property type="match status" value="1"/>
</dbReference>
<protein>
    <submittedName>
        <fullName evidence="6">2-polyprenyl-6-methoxyphenol hydroxylase</fullName>
    </submittedName>
</protein>
<dbReference type="InterPro" id="IPR050641">
    <property type="entry name" value="RIFMO-like"/>
</dbReference>
<dbReference type="Proteomes" id="UP000199137">
    <property type="component" value="Unassembled WGS sequence"/>
</dbReference>
<feature type="transmembrane region" description="Helical" evidence="4">
    <location>
        <begin position="20"/>
        <end position="40"/>
    </location>
</feature>
<dbReference type="EMBL" id="FOWC01000013">
    <property type="protein sequence ID" value="SFQ47463.1"/>
    <property type="molecule type" value="Genomic_DNA"/>
</dbReference>
<dbReference type="STRING" id="112413.SAMN05421854_1139"/>
<organism evidence="6 7">
    <name type="scientific">Amycolatopsis rubida</name>
    <dbReference type="NCBI Taxonomy" id="112413"/>
    <lineage>
        <taxon>Bacteria</taxon>
        <taxon>Bacillati</taxon>
        <taxon>Actinomycetota</taxon>
        <taxon>Actinomycetes</taxon>
        <taxon>Pseudonocardiales</taxon>
        <taxon>Pseudonocardiaceae</taxon>
        <taxon>Amycolatopsis</taxon>
    </lineage>
</organism>
<accession>A0A1I5YT81</accession>
<dbReference type="Gene3D" id="3.30.9.10">
    <property type="entry name" value="D-Amino Acid Oxidase, subunit A, domain 2"/>
    <property type="match status" value="1"/>
</dbReference>
<evidence type="ECO:0000313" key="6">
    <source>
        <dbReference type="EMBL" id="SFQ47463.1"/>
    </source>
</evidence>
<keyword evidence="4" id="KW-1133">Transmembrane helix</keyword>
<dbReference type="AlphaFoldDB" id="A0A1I5YT81"/>
<feature type="domain" description="FAD-binding" evidence="5">
    <location>
        <begin position="22"/>
        <end position="375"/>
    </location>
</feature>
<evidence type="ECO:0000259" key="5">
    <source>
        <dbReference type="Pfam" id="PF01494"/>
    </source>
</evidence>
<proteinExistence type="predicted"/>
<evidence type="ECO:0000256" key="4">
    <source>
        <dbReference type="SAM" id="Phobius"/>
    </source>
</evidence>
<keyword evidence="3" id="KW-0274">FAD</keyword>
<dbReference type="Pfam" id="PF01494">
    <property type="entry name" value="FAD_binding_3"/>
    <property type="match status" value="1"/>
</dbReference>
<sequence>MYNVHKMYNVHDPGGYEMTARIPVLICGGGIAGLTAALLLHREGAAPVLVEKHAGTSPQPKARRFNPRSTEVFRWLGLMDQVEQASAPLASFTGMLSGTTLADATWPEVTETVRERLVQHGKMPSLSPAPSVLCPQDVLEPVLRQAAAERGVSVRFGTELVSFDHDDTGITAQLRPADGEPYQVSAEYLIAADGARSPIRTALDIPRSGHGHLADNLDVCFRADLAELVRDKPFNLCRIENPAASGAFVSVNGTDRWLFSTSDFPGSDSLGEDGWRALLRTVVGVPDLEVEVLSRMHWESGMYVADRFSLGRIFLAGDAAHAMPPMAAAGANTAIADVANLAWKLAAVLAGTATPALLDTYHAERYPIGYATAEFSSMASGHLGTMLATITSDDAPSVDPLAALFGVQYEHGAFVPDGRGPAPEDRYGPAGRPGTRVPHAWLDATTSTVDLAVPGFTLLCGPESTRWTAEADRLGLRLVPISDEEWLAETELPSDGALLLRPDAVVGWHSSSEVPLADALSRLLNTPVEATV</sequence>
<dbReference type="Gene3D" id="3.50.50.60">
    <property type="entry name" value="FAD/NAD(P)-binding domain"/>
    <property type="match status" value="1"/>
</dbReference>